<reference evidence="4 5" key="1">
    <citation type="submission" date="2023-01" db="EMBL/GenBank/DDBJ databases">
        <title>Novel diversity within Roseofilum (Cyanobacteria; Desertifilaceae) from marine benthic mats with descriptions of four novel species.</title>
        <authorList>
            <person name="Wang Y."/>
            <person name="Berthold D.E."/>
            <person name="Hu J."/>
            <person name="Lefler F.W."/>
            <person name="Laughinghouse H.D. IV."/>
        </authorList>
    </citation>
    <scope>NUCLEOTIDE SEQUENCE [LARGE SCALE GENOMIC DNA]</scope>
    <source>
        <strain evidence="4 5">BLCC-M114</strain>
    </source>
</reference>
<gene>
    <name evidence="4" type="ORF">PMG25_03005</name>
</gene>
<feature type="transmembrane region" description="Helical" evidence="2">
    <location>
        <begin position="489"/>
        <end position="510"/>
    </location>
</feature>
<evidence type="ECO:0000313" key="4">
    <source>
        <dbReference type="EMBL" id="MDJ1173052.1"/>
    </source>
</evidence>
<comment type="caution">
    <text evidence="4">The sequence shown here is derived from an EMBL/GenBank/DDBJ whole genome shotgun (WGS) entry which is preliminary data.</text>
</comment>
<dbReference type="Proteomes" id="UP001235849">
    <property type="component" value="Unassembled WGS sequence"/>
</dbReference>
<dbReference type="PANTHER" id="PTHR43592">
    <property type="entry name" value="CAAX AMINO TERMINAL PROTEASE"/>
    <property type="match status" value="1"/>
</dbReference>
<feature type="transmembrane region" description="Helical" evidence="2">
    <location>
        <begin position="327"/>
        <end position="348"/>
    </location>
</feature>
<dbReference type="RefSeq" id="WP_283765429.1">
    <property type="nucleotide sequence ID" value="NZ_JAQOSO010000011.1"/>
</dbReference>
<feature type="transmembrane region" description="Helical" evidence="2">
    <location>
        <begin position="284"/>
        <end position="307"/>
    </location>
</feature>
<feature type="transmembrane region" description="Helical" evidence="2">
    <location>
        <begin position="409"/>
        <end position="429"/>
    </location>
</feature>
<accession>A0ABT7B1L5</accession>
<dbReference type="EMBL" id="JAQOSO010000011">
    <property type="protein sequence ID" value="MDJ1173052.1"/>
    <property type="molecule type" value="Genomic_DNA"/>
</dbReference>
<keyword evidence="1" id="KW-0175">Coiled coil</keyword>
<keyword evidence="2" id="KW-0812">Transmembrane</keyword>
<dbReference type="InterPro" id="IPR003675">
    <property type="entry name" value="Rce1/LyrA-like_dom"/>
</dbReference>
<sequence>MTSEKQPLTIKQIGLLFLTAIALSLVTLFLYNSWSQPQFQGQLELYQTNLLLNASTWKGETLDPQTQGVLRQTLIGEEPISTAIAQYEDARQDSQNTLQKTDRQLTELTQQPIANPTQQQTLQRAIATTEESLEKIDLNLGLLKTQVDRVPEALQLWQKLADDPQSAKGDTAEVLIRLWQDPPQSLPDAQLRLERELSGWFRYQGLTRLYQVQGEELALKELETQQQAIAFQAIRKLLIVAGVQSVGIFLGTALLAFVAVQWLIQRKDSWLSQNHIVTEVPWNWETILLVIVAGFFFIGQLISPVIFREFLSLLSFTRGSGVRADAVIILMSYLISSAGALGVLYLAVNPFRPLPQNWFKFEIQPSGIAWGIGGFLVAIPVVLLVSLINQTLWQGQGGSNPILPLALQGNDWVAIACFAFTASVAAPVFEEIMFRGFLLPSLTRYIPVWLAITASGLVFAIAHLSLSEVIPLTTLGIIMGIVYTRSGNLLAPILLHSLWNGNTLLSLFLLGSSLS</sequence>
<organism evidence="4 5">
    <name type="scientific">Roseofilum capinflatum BLCC-M114</name>
    <dbReference type="NCBI Taxonomy" id="3022440"/>
    <lineage>
        <taxon>Bacteria</taxon>
        <taxon>Bacillati</taxon>
        <taxon>Cyanobacteriota</taxon>
        <taxon>Cyanophyceae</taxon>
        <taxon>Desertifilales</taxon>
        <taxon>Desertifilaceae</taxon>
        <taxon>Roseofilum</taxon>
        <taxon>Roseofilum capinflatum</taxon>
    </lineage>
</organism>
<keyword evidence="2" id="KW-0472">Membrane</keyword>
<feature type="transmembrane region" description="Helical" evidence="2">
    <location>
        <begin position="449"/>
        <end position="482"/>
    </location>
</feature>
<proteinExistence type="predicted"/>
<evidence type="ECO:0000313" key="5">
    <source>
        <dbReference type="Proteomes" id="UP001235849"/>
    </source>
</evidence>
<keyword evidence="2" id="KW-1133">Transmembrane helix</keyword>
<feature type="transmembrane region" description="Helical" evidence="2">
    <location>
        <begin position="237"/>
        <end position="264"/>
    </location>
</feature>
<dbReference type="PANTHER" id="PTHR43592:SF15">
    <property type="entry name" value="CAAX AMINO TERMINAL PROTEASE FAMILY PROTEIN"/>
    <property type="match status" value="1"/>
</dbReference>
<feature type="transmembrane region" description="Helical" evidence="2">
    <location>
        <begin position="368"/>
        <end position="388"/>
    </location>
</feature>
<protein>
    <submittedName>
        <fullName evidence="4">Type II CAAX endopeptidase family protein</fullName>
    </submittedName>
</protein>
<evidence type="ECO:0000259" key="3">
    <source>
        <dbReference type="Pfam" id="PF02517"/>
    </source>
</evidence>
<name>A0ABT7B1L5_9CYAN</name>
<evidence type="ECO:0000256" key="2">
    <source>
        <dbReference type="SAM" id="Phobius"/>
    </source>
</evidence>
<dbReference type="Pfam" id="PF02517">
    <property type="entry name" value="Rce1-like"/>
    <property type="match status" value="1"/>
</dbReference>
<feature type="coiled-coil region" evidence="1">
    <location>
        <begin position="84"/>
        <end position="111"/>
    </location>
</feature>
<keyword evidence="5" id="KW-1185">Reference proteome</keyword>
<feature type="transmembrane region" description="Helical" evidence="2">
    <location>
        <begin position="12"/>
        <end position="31"/>
    </location>
</feature>
<evidence type="ECO:0000256" key="1">
    <source>
        <dbReference type="SAM" id="Coils"/>
    </source>
</evidence>
<feature type="domain" description="CAAX prenyl protease 2/Lysostaphin resistance protein A-like" evidence="3">
    <location>
        <begin position="415"/>
        <end position="500"/>
    </location>
</feature>